<evidence type="ECO:0000256" key="1">
    <source>
        <dbReference type="SAM" id="MobiDB-lite"/>
    </source>
</evidence>
<gene>
    <name evidence="2" type="ORF">EZS28_021526</name>
</gene>
<dbReference type="Proteomes" id="UP000324800">
    <property type="component" value="Unassembled WGS sequence"/>
</dbReference>
<reference evidence="2 3" key="1">
    <citation type="submission" date="2019-03" db="EMBL/GenBank/DDBJ databases">
        <title>Single cell metagenomics reveals metabolic interactions within the superorganism composed of flagellate Streblomastix strix and complex community of Bacteroidetes bacteria on its surface.</title>
        <authorList>
            <person name="Treitli S.C."/>
            <person name="Kolisko M."/>
            <person name="Husnik F."/>
            <person name="Keeling P."/>
            <person name="Hampl V."/>
        </authorList>
    </citation>
    <scope>NUCLEOTIDE SEQUENCE [LARGE SCALE GENOMIC DNA]</scope>
    <source>
        <strain evidence="2">ST1C</strain>
    </source>
</reference>
<organism evidence="2 3">
    <name type="scientific">Streblomastix strix</name>
    <dbReference type="NCBI Taxonomy" id="222440"/>
    <lineage>
        <taxon>Eukaryota</taxon>
        <taxon>Metamonada</taxon>
        <taxon>Preaxostyla</taxon>
        <taxon>Oxymonadida</taxon>
        <taxon>Streblomastigidae</taxon>
        <taxon>Streblomastix</taxon>
    </lineage>
</organism>
<accession>A0A5J4VK22</accession>
<protein>
    <submittedName>
        <fullName evidence="2">Uncharacterized protein</fullName>
    </submittedName>
</protein>
<evidence type="ECO:0000313" key="3">
    <source>
        <dbReference type="Proteomes" id="UP000324800"/>
    </source>
</evidence>
<name>A0A5J4VK22_9EUKA</name>
<comment type="caution">
    <text evidence="2">The sequence shown here is derived from an EMBL/GenBank/DDBJ whole genome shotgun (WGS) entry which is preliminary data.</text>
</comment>
<evidence type="ECO:0000313" key="2">
    <source>
        <dbReference type="EMBL" id="KAA6382948.1"/>
    </source>
</evidence>
<dbReference type="EMBL" id="SNRW01006501">
    <property type="protein sequence ID" value="KAA6382948.1"/>
    <property type="molecule type" value="Genomic_DNA"/>
</dbReference>
<sequence length="114" mass="12931">MQFLLLLQKGWLQLDDDEDEEELYPDDEEEELQLEEGAEQDEQELLLEDELQFEVGNERPYQLRPSTAPLLVYLTFNPLIEDGYPSFLRCAEVVVGVGIGIGAEAEVAVEVVSD</sequence>
<dbReference type="AlphaFoldDB" id="A0A5J4VK22"/>
<feature type="region of interest" description="Disordered" evidence="1">
    <location>
        <begin position="17"/>
        <end position="39"/>
    </location>
</feature>
<proteinExistence type="predicted"/>